<dbReference type="GO" id="GO:0047444">
    <property type="term" value="F:N-acylneuraminate-9-phosphate synthase activity"/>
    <property type="evidence" value="ECO:0007669"/>
    <property type="project" value="TreeGrafter"/>
</dbReference>
<dbReference type="Proteomes" id="UP000177126">
    <property type="component" value="Unassembled WGS sequence"/>
</dbReference>
<organism evidence="2 3">
    <name type="scientific">Candidatus Portnoybacteria bacterium RIFCSPLOWO2_02_FULL_39_11</name>
    <dbReference type="NCBI Taxonomy" id="1802001"/>
    <lineage>
        <taxon>Bacteria</taxon>
        <taxon>Candidatus Portnoyibacteriota</taxon>
    </lineage>
</organism>
<dbReference type="SUPFAM" id="SSF51569">
    <property type="entry name" value="Aldolase"/>
    <property type="match status" value="1"/>
</dbReference>
<dbReference type="InterPro" id="IPR013974">
    <property type="entry name" value="SAF"/>
</dbReference>
<dbReference type="InterPro" id="IPR013132">
    <property type="entry name" value="PseI/NeuA/B-like_N"/>
</dbReference>
<sequence>MANKKNPKAVFIVAEAGVNHNGDLKLAKKMIDAAKDAGADCVKFQTYTTEKFVTDPNLTYTYISQGKEVTESQLIMFKRWEFSKKQWKEIINHCRQKKITFATTAQDPPDLKMILSLVRPPFLKVGSDDLTNLPLLSLYGKQGIPMIISAGMANARQIGEAVAAIKKAGNNDITVLHCVSSYPAQAEEVNLRKIPAIKDMFKVKVGFSDHTIGSAAAVGAVCFGAEVVEKHFTLSHDLPGPDHWFSMEPAELKKFIQDIRFIEKAIGDAKLLPTANEKAVSQIARCSIMAAKDIKAGDKFSEANLECKRPGTGLPPKHLTEFIGQIAKRDFKKGQLLTRKDF</sequence>
<dbReference type="InterPro" id="IPR036732">
    <property type="entry name" value="AFP_Neu5c_C_sf"/>
</dbReference>
<dbReference type="EMBL" id="MHNF01000052">
    <property type="protein sequence ID" value="OGZ39584.1"/>
    <property type="molecule type" value="Genomic_DNA"/>
</dbReference>
<gene>
    <name evidence="2" type="ORF">A3B04_00780</name>
</gene>
<reference evidence="2 3" key="1">
    <citation type="journal article" date="2016" name="Nat. Commun.">
        <title>Thousands of microbial genomes shed light on interconnected biogeochemical processes in an aquifer system.</title>
        <authorList>
            <person name="Anantharaman K."/>
            <person name="Brown C.T."/>
            <person name="Hug L.A."/>
            <person name="Sharon I."/>
            <person name="Castelle C.J."/>
            <person name="Probst A.J."/>
            <person name="Thomas B.C."/>
            <person name="Singh A."/>
            <person name="Wilkins M.J."/>
            <person name="Karaoz U."/>
            <person name="Brodie E.L."/>
            <person name="Williams K.H."/>
            <person name="Hubbard S.S."/>
            <person name="Banfield J.F."/>
        </authorList>
    </citation>
    <scope>NUCLEOTIDE SEQUENCE [LARGE SCALE GENOMIC DNA]</scope>
</reference>
<dbReference type="InterPro" id="IPR051690">
    <property type="entry name" value="PseI-like"/>
</dbReference>
<evidence type="ECO:0000259" key="1">
    <source>
        <dbReference type="PROSITE" id="PS50844"/>
    </source>
</evidence>
<name>A0A1G2FN88_9BACT</name>
<comment type="caution">
    <text evidence="2">The sequence shown here is derived from an EMBL/GenBank/DDBJ whole genome shotgun (WGS) entry which is preliminary data.</text>
</comment>
<protein>
    <submittedName>
        <fullName evidence="2">N-acetylneuraminate synthase</fullName>
    </submittedName>
</protein>
<proteinExistence type="predicted"/>
<dbReference type="Gene3D" id="3.20.20.70">
    <property type="entry name" value="Aldolase class I"/>
    <property type="match status" value="1"/>
</dbReference>
<dbReference type="PANTHER" id="PTHR42966:SF1">
    <property type="entry name" value="SIALIC ACID SYNTHASE"/>
    <property type="match status" value="1"/>
</dbReference>
<dbReference type="CDD" id="cd11615">
    <property type="entry name" value="SAF_NeuB_like"/>
    <property type="match status" value="1"/>
</dbReference>
<dbReference type="PROSITE" id="PS50844">
    <property type="entry name" value="AFP_LIKE"/>
    <property type="match status" value="1"/>
</dbReference>
<dbReference type="Pfam" id="PF03102">
    <property type="entry name" value="NeuB"/>
    <property type="match status" value="1"/>
</dbReference>
<dbReference type="Pfam" id="PF08666">
    <property type="entry name" value="SAF"/>
    <property type="match status" value="1"/>
</dbReference>
<dbReference type="SUPFAM" id="SSF51269">
    <property type="entry name" value="AFP III-like domain"/>
    <property type="match status" value="1"/>
</dbReference>
<dbReference type="AlphaFoldDB" id="A0A1G2FN88"/>
<evidence type="ECO:0000313" key="2">
    <source>
        <dbReference type="EMBL" id="OGZ39584.1"/>
    </source>
</evidence>
<dbReference type="PANTHER" id="PTHR42966">
    <property type="entry name" value="N-ACETYLNEURAMINATE SYNTHASE"/>
    <property type="match status" value="1"/>
</dbReference>
<dbReference type="InterPro" id="IPR057736">
    <property type="entry name" value="SAF_PseI/NeuA/NeuB"/>
</dbReference>
<dbReference type="Gene3D" id="3.90.1210.10">
    <property type="entry name" value="Antifreeze-like/N-acetylneuraminic acid synthase C-terminal domain"/>
    <property type="match status" value="1"/>
</dbReference>
<accession>A0A1G2FN88</accession>
<feature type="domain" description="AFP-like" evidence="1">
    <location>
        <begin position="287"/>
        <end position="342"/>
    </location>
</feature>
<dbReference type="InterPro" id="IPR006190">
    <property type="entry name" value="SAF_AFP_Neu5Ac"/>
</dbReference>
<evidence type="ECO:0000313" key="3">
    <source>
        <dbReference type="Proteomes" id="UP000177126"/>
    </source>
</evidence>
<dbReference type="GO" id="GO:0016051">
    <property type="term" value="P:carbohydrate biosynthetic process"/>
    <property type="evidence" value="ECO:0007669"/>
    <property type="project" value="InterPro"/>
</dbReference>
<dbReference type="InterPro" id="IPR013785">
    <property type="entry name" value="Aldolase_TIM"/>
</dbReference>